<dbReference type="Proteomes" id="UP000041595">
    <property type="component" value="Unassembled WGS sequence"/>
</dbReference>
<proteinExistence type="predicted"/>
<name>A0A0T9UWA5_YERAL</name>
<gene>
    <name evidence="2" type="ORF">ERS137965_03913</name>
    <name evidence="1" type="ORF">ERS137966_03089</name>
</gene>
<dbReference type="RefSeq" id="WP_004705399.1">
    <property type="nucleotide sequence ID" value="NZ_CABHQC010000065.1"/>
</dbReference>
<keyword evidence="3" id="KW-1185">Reference proteome</keyword>
<dbReference type="EMBL" id="CQEJ01000035">
    <property type="protein sequence ID" value="CNL77700.1"/>
    <property type="molecule type" value="Genomic_DNA"/>
</dbReference>
<reference evidence="1 3" key="2">
    <citation type="submission" date="2015-03" db="EMBL/GenBank/DDBJ databases">
        <authorList>
            <consortium name="Pathogen Informatics"/>
            <person name="Murphy D."/>
        </authorList>
    </citation>
    <scope>NUCLEOTIDE SEQUENCE [LARGE SCALE GENOMIC DNA]</scope>
    <source>
        <strain evidence="1 3">IP08791</strain>
    </source>
</reference>
<dbReference type="Proteomes" id="UP000038647">
    <property type="component" value="Unassembled WGS sequence"/>
</dbReference>
<dbReference type="AlphaFoldDB" id="A0A0T9UWA5"/>
<evidence type="ECO:0000313" key="3">
    <source>
        <dbReference type="Proteomes" id="UP000038647"/>
    </source>
</evidence>
<evidence type="ECO:0000313" key="4">
    <source>
        <dbReference type="Proteomes" id="UP000041595"/>
    </source>
</evidence>
<accession>A0A0T9UWA5</accession>
<dbReference type="STRING" id="1453495.AT01_1282"/>
<organism evidence="2 4">
    <name type="scientific">Yersinia aldovae</name>
    <dbReference type="NCBI Taxonomy" id="29483"/>
    <lineage>
        <taxon>Bacteria</taxon>
        <taxon>Pseudomonadati</taxon>
        <taxon>Pseudomonadota</taxon>
        <taxon>Gammaproteobacteria</taxon>
        <taxon>Enterobacterales</taxon>
        <taxon>Yersiniaceae</taxon>
        <taxon>Yersinia</taxon>
    </lineage>
</organism>
<evidence type="ECO:0000313" key="2">
    <source>
        <dbReference type="EMBL" id="CNL77700.1"/>
    </source>
</evidence>
<sequence length="127" mass="14281">MSQYIKQQILFLSKQLGIDVFLDDKQQAILLIDGVHPISIRLVDGVWQFHAMICYASDVMDSNGIYKKILSVNISEQEYGGGGLCLDESANAILYILNPTCNDHAEDLYNKLNGFVNRVDAIREMVL</sequence>
<dbReference type="InterPro" id="IPR010261">
    <property type="entry name" value="Tir_chaperone"/>
</dbReference>
<reference evidence="2 4" key="1">
    <citation type="submission" date="2015-03" db="EMBL/GenBank/DDBJ databases">
        <authorList>
            <person name="Murphy D."/>
        </authorList>
    </citation>
    <scope>NUCLEOTIDE SEQUENCE [LARGE SCALE GENOMIC DNA]</scope>
    <source>
        <strain evidence="2 4">IP06005</strain>
    </source>
</reference>
<protein>
    <submittedName>
        <fullName evidence="2">Chaperone protein SicP</fullName>
    </submittedName>
</protein>
<dbReference type="InterPro" id="IPR044530">
    <property type="entry name" value="SicP"/>
</dbReference>
<dbReference type="EMBL" id="CQEH01000014">
    <property type="protein sequence ID" value="CNL38490.1"/>
    <property type="molecule type" value="Genomic_DNA"/>
</dbReference>
<dbReference type="SUPFAM" id="SSF69635">
    <property type="entry name" value="Type III secretory system chaperone-like"/>
    <property type="match status" value="1"/>
</dbReference>
<dbReference type="Gene3D" id="3.30.1460.10">
    <property type="match status" value="1"/>
</dbReference>
<dbReference type="GO" id="GO:0030254">
    <property type="term" value="P:protein secretion by the type III secretion system"/>
    <property type="evidence" value="ECO:0007669"/>
    <property type="project" value="InterPro"/>
</dbReference>
<dbReference type="Pfam" id="PF05932">
    <property type="entry name" value="CesT"/>
    <property type="match status" value="1"/>
</dbReference>
<evidence type="ECO:0000313" key="1">
    <source>
        <dbReference type="EMBL" id="CNL38490.1"/>
    </source>
</evidence>
<dbReference type="CDD" id="cd17021">
    <property type="entry name" value="T3SC_IA_SicP-like"/>
    <property type="match status" value="1"/>
</dbReference>